<reference evidence="1" key="1">
    <citation type="submission" date="2017-02" db="EMBL/GenBank/DDBJ databases">
        <title>Delving into the versatile metabolic prowess of the omnipresent phylum Bacteroidetes.</title>
        <authorList>
            <person name="Nobu M.K."/>
            <person name="Mei R."/>
            <person name="Narihiro T."/>
            <person name="Kuroda K."/>
            <person name="Liu W.-T."/>
        </authorList>
    </citation>
    <scope>NUCLEOTIDE SEQUENCE</scope>
    <source>
        <strain evidence="1">ADurb.Bin276</strain>
    </source>
</reference>
<comment type="caution">
    <text evidence="1">The sequence shown here is derived from an EMBL/GenBank/DDBJ whole genome shotgun (WGS) entry which is preliminary data.</text>
</comment>
<dbReference type="Proteomes" id="UP000485569">
    <property type="component" value="Unassembled WGS sequence"/>
</dbReference>
<organism evidence="1">
    <name type="scientific">Candidatus Atribacter allofermentans</name>
    <dbReference type="NCBI Taxonomy" id="1852833"/>
    <lineage>
        <taxon>Bacteria</taxon>
        <taxon>Pseudomonadati</taxon>
        <taxon>Atribacterota</taxon>
        <taxon>Atribacteria</taxon>
        <taxon>Atribacterales</taxon>
        <taxon>Atribacteraceae</taxon>
        <taxon>Atribacter</taxon>
    </lineage>
</organism>
<proteinExistence type="predicted"/>
<dbReference type="AlphaFoldDB" id="A0A1V5T4A0"/>
<evidence type="ECO:0000313" key="1">
    <source>
        <dbReference type="EMBL" id="OQA61444.1"/>
    </source>
</evidence>
<protein>
    <submittedName>
        <fullName evidence="1">Uncharacterized protein</fullName>
    </submittedName>
</protein>
<dbReference type="EMBL" id="MWBQ01000018">
    <property type="protein sequence ID" value="OQA61444.1"/>
    <property type="molecule type" value="Genomic_DNA"/>
</dbReference>
<accession>A0A1V5T4A0</accession>
<gene>
    <name evidence="1" type="ORF">BWY41_00124</name>
</gene>
<sequence>MKYLVLNDCPNLYIGEVVETSHSGCSVGDEIAKYKPEKLPKYFVPMWFEFGDKIRMQKWLPGRYFIPMRYERTGSFTGKDENGTRRVEFGCNNKDLGWEFYEEDLKDIKE</sequence>
<name>A0A1V5T4A0_9BACT</name>